<accession>A0ABX1RQL7</accession>
<dbReference type="Proteomes" id="UP001296706">
    <property type="component" value="Unassembled WGS sequence"/>
</dbReference>
<sequence length="236" mass="25429">MPTTPVTGLQALQRSAGNAALCRWIGETRNPTTVQRNYDWKNTPTKKALKGQKTLAPNDPLVHSLHHIVPKSMLEDFAHLLHPAQMVQVVNALRPHAPTAITMSTGSYTQAGVPADAVAKALKNLPANFVLGPDPRARADDPGAQPDYNYADDGSITPRSEELGRVYEFIRSKIASGAQVPTTELVDEFITPLVTASRLHNARARSGPIDPNRATWSGDPAQGNARRIAPPGSLLD</sequence>
<proteinExistence type="predicted"/>
<dbReference type="EMBL" id="JAAXKY010000173">
    <property type="protein sequence ID" value="NMH81814.1"/>
    <property type="molecule type" value="Genomic_DNA"/>
</dbReference>
<evidence type="ECO:0000256" key="1">
    <source>
        <dbReference type="SAM" id="MobiDB-lite"/>
    </source>
</evidence>
<protein>
    <submittedName>
        <fullName evidence="2">Uncharacterized protein</fullName>
    </submittedName>
</protein>
<feature type="region of interest" description="Disordered" evidence="1">
    <location>
        <begin position="202"/>
        <end position="236"/>
    </location>
</feature>
<organism evidence="2 3">
    <name type="scientific">Pseudonocardia xinjiangensis</name>
    <dbReference type="NCBI Taxonomy" id="75289"/>
    <lineage>
        <taxon>Bacteria</taxon>
        <taxon>Bacillati</taxon>
        <taxon>Actinomycetota</taxon>
        <taxon>Actinomycetes</taxon>
        <taxon>Pseudonocardiales</taxon>
        <taxon>Pseudonocardiaceae</taxon>
        <taxon>Pseudonocardia</taxon>
    </lineage>
</organism>
<evidence type="ECO:0000313" key="2">
    <source>
        <dbReference type="EMBL" id="NMH81814.1"/>
    </source>
</evidence>
<name>A0ABX1RQL7_9PSEU</name>
<gene>
    <name evidence="2" type="ORF">HF577_32580</name>
</gene>
<comment type="caution">
    <text evidence="2">The sequence shown here is derived from an EMBL/GenBank/DDBJ whole genome shotgun (WGS) entry which is preliminary data.</text>
</comment>
<evidence type="ECO:0000313" key="3">
    <source>
        <dbReference type="Proteomes" id="UP001296706"/>
    </source>
</evidence>
<feature type="region of interest" description="Disordered" evidence="1">
    <location>
        <begin position="133"/>
        <end position="156"/>
    </location>
</feature>
<keyword evidence="3" id="KW-1185">Reference proteome</keyword>
<dbReference type="RefSeq" id="WP_169399841.1">
    <property type="nucleotide sequence ID" value="NZ_BAAAJH010000020.1"/>
</dbReference>
<reference evidence="2 3" key="1">
    <citation type="submission" date="2020-04" db="EMBL/GenBank/DDBJ databases">
        <authorList>
            <person name="Klaysubun C."/>
            <person name="Duangmal K."/>
            <person name="Lipun K."/>
        </authorList>
    </citation>
    <scope>NUCLEOTIDE SEQUENCE [LARGE SCALE GENOMIC DNA]</scope>
    <source>
        <strain evidence="2 3">JCM 11839</strain>
    </source>
</reference>